<dbReference type="Pfam" id="PF00385">
    <property type="entry name" value="Chromo"/>
    <property type="match status" value="1"/>
</dbReference>
<dbReference type="Gene3D" id="2.40.50.40">
    <property type="match status" value="1"/>
</dbReference>
<dbReference type="SMART" id="SM00248">
    <property type="entry name" value="ANK"/>
    <property type="match status" value="2"/>
</dbReference>
<dbReference type="InterPro" id="IPR000953">
    <property type="entry name" value="Chromo/chromo_shadow_dom"/>
</dbReference>
<dbReference type="SUPFAM" id="SSF54160">
    <property type="entry name" value="Chromo domain-like"/>
    <property type="match status" value="1"/>
</dbReference>
<keyword evidence="6" id="KW-1185">Reference proteome</keyword>
<dbReference type="InterPro" id="IPR002110">
    <property type="entry name" value="Ankyrin_rpt"/>
</dbReference>
<evidence type="ECO:0000256" key="1">
    <source>
        <dbReference type="ARBA" id="ARBA00004123"/>
    </source>
</evidence>
<dbReference type="PROSITE" id="PS50013">
    <property type="entry name" value="CHROMO_2"/>
    <property type="match status" value="1"/>
</dbReference>
<dbReference type="InterPro" id="IPR051219">
    <property type="entry name" value="Heterochromatin_chromo-domain"/>
</dbReference>
<dbReference type="InterPro" id="IPR036770">
    <property type="entry name" value="Ankyrin_rpt-contain_sf"/>
</dbReference>
<keyword evidence="2" id="KW-0539">Nucleus</keyword>
<reference evidence="5 6" key="1">
    <citation type="submission" date="2018-10" db="EMBL/GenBank/DDBJ databases">
        <authorList>
            <consortium name="Pathogen Informatics"/>
        </authorList>
    </citation>
    <scope>NUCLEOTIDE SEQUENCE [LARGE SCALE GENOMIC DNA]</scope>
</reference>
<dbReference type="EMBL" id="UXSR01000894">
    <property type="protein sequence ID" value="VDD77630.1"/>
    <property type="molecule type" value="Genomic_DNA"/>
</dbReference>
<dbReference type="InterPro" id="IPR023780">
    <property type="entry name" value="Chromo_domain"/>
</dbReference>
<evidence type="ECO:0000259" key="4">
    <source>
        <dbReference type="PROSITE" id="PS50013"/>
    </source>
</evidence>
<evidence type="ECO:0000313" key="6">
    <source>
        <dbReference type="Proteomes" id="UP000267029"/>
    </source>
</evidence>
<feature type="region of interest" description="Disordered" evidence="3">
    <location>
        <begin position="295"/>
        <end position="374"/>
    </location>
</feature>
<name>A0A0R3U9N4_MESCO</name>
<evidence type="ECO:0000313" key="7">
    <source>
        <dbReference type="WBParaSite" id="MCU_011355-RA"/>
    </source>
</evidence>
<evidence type="ECO:0000256" key="3">
    <source>
        <dbReference type="SAM" id="MobiDB-lite"/>
    </source>
</evidence>
<proteinExistence type="predicted"/>
<sequence>MRLSNSTKSKHDTEDGVYIVESIIGERVVKKQRFYKVRWEGFSPNEDSWEPESNLSSVRALIKKFQLKQQSISTLRQRSSKKGHSQSVIEQNSNKPNRKSLHLHKRRMTKSRVGHFEYVPQNELVAAKTKYFDDIRNGKIDLISNDLYSRVKTRRRCCADTLGQIEESNLVRPSSLIELNDCSSTYRGTPSRYSAPSTPKTFAQCTDGSIDECVSAISDPPSSSVNLEDRTQASVNFKEKLDLIGQQNSSIIHRLPRSKIVCQRHIKQSRLSRRHRRKQVRLARIPRSSGTKIFLKNSDSETAPNSLVEPKDQESFKVSEHNTAASKLTIITKTNSQQLQNSGDSSRSETDISDGKSFNMSNEASILTPPRQTVSSPGELMSLYFDLVNQCNHSASADGRNLSDFPVVKPLDDGVVLSSESELVTAINSQYWSILASQPIEKFVYDNDTSSSSRSTNSQNYLVAAVIGGEGRPFLLRRLLQPGNRSNFIDPISGWPLLVIAVYFGRVHAAQVLLESGAQPDASILVGGKLRTALGVAITTGNVDMASLLILSGANFYKVEENTTALKFIIRLLQAVKSNSSYESTAKASSGSLTGESNISNRFHLHSPNPELMPIIQPPEGVTIPRSPYDYLLPTSSTNPCPSIPLRPFDGKTQQFPTADALSRLYELISCHHARLSLAIDSLVRRWLSSVRMVLCSLVMPCQWINLCEKSFTLSFSIPRVQDLPKEESALVLFLIHGIVTPPGVYHVWLEEDGPCFVGQVMFNNVEQRALGRRHFVSTLHPLDKQREEQLVSVQLTNAEKGVCIAAIVIRLKPISDPRAPKNCSSTQETTNIPRLRSLQSVSGLRPRLH</sequence>
<evidence type="ECO:0000256" key="2">
    <source>
        <dbReference type="ARBA" id="ARBA00023242"/>
    </source>
</evidence>
<feature type="compositionally biased region" description="Polar residues" evidence="3">
    <location>
        <begin position="356"/>
        <end position="374"/>
    </location>
</feature>
<feature type="compositionally biased region" description="Polar residues" evidence="3">
    <location>
        <begin position="85"/>
        <end position="95"/>
    </location>
</feature>
<accession>A0A0R3U9N4</accession>
<dbReference type="CDD" id="cd00024">
    <property type="entry name" value="CD_CSD"/>
    <property type="match status" value="1"/>
</dbReference>
<protein>
    <submittedName>
        <fullName evidence="7">Chromo domain-containing protein</fullName>
    </submittedName>
</protein>
<dbReference type="WBParaSite" id="MCU_011355-RA">
    <property type="protein sequence ID" value="MCU_011355-RA"/>
    <property type="gene ID" value="MCU_011355"/>
</dbReference>
<feature type="domain" description="Chromo" evidence="4">
    <location>
        <begin position="18"/>
        <end position="77"/>
    </location>
</feature>
<dbReference type="OrthoDB" id="1918685at2759"/>
<evidence type="ECO:0000313" key="5">
    <source>
        <dbReference type="EMBL" id="VDD77630.1"/>
    </source>
</evidence>
<gene>
    <name evidence="5" type="ORF">MCOS_LOCUS3633</name>
</gene>
<dbReference type="AlphaFoldDB" id="A0A0R3U9N4"/>
<dbReference type="PROSITE" id="PS00598">
    <property type="entry name" value="CHROMO_1"/>
    <property type="match status" value="1"/>
</dbReference>
<dbReference type="SUPFAM" id="SSF48403">
    <property type="entry name" value="Ankyrin repeat"/>
    <property type="match status" value="1"/>
</dbReference>
<dbReference type="SMART" id="SM00298">
    <property type="entry name" value="CHROMO"/>
    <property type="match status" value="1"/>
</dbReference>
<organism evidence="5 6">
    <name type="scientific">Mesocestoides corti</name>
    <name type="common">Flatworm</name>
    <dbReference type="NCBI Taxonomy" id="53468"/>
    <lineage>
        <taxon>Eukaryota</taxon>
        <taxon>Metazoa</taxon>
        <taxon>Spiralia</taxon>
        <taxon>Lophotrochozoa</taxon>
        <taxon>Platyhelminthes</taxon>
        <taxon>Cestoda</taxon>
        <taxon>Eucestoda</taxon>
        <taxon>Cyclophyllidea</taxon>
        <taxon>Mesocestoididae</taxon>
        <taxon>Mesocestoides</taxon>
    </lineage>
</organism>
<dbReference type="GO" id="GO:0005634">
    <property type="term" value="C:nucleus"/>
    <property type="evidence" value="ECO:0007669"/>
    <property type="project" value="UniProtKB-SubCell"/>
</dbReference>
<dbReference type="InterPro" id="IPR023779">
    <property type="entry name" value="Chromodomain_CS"/>
</dbReference>
<feature type="compositionally biased region" description="Basic and acidic residues" evidence="3">
    <location>
        <begin position="309"/>
        <end position="320"/>
    </location>
</feature>
<comment type="subcellular location">
    <subcellularLocation>
        <location evidence="1">Nucleus</location>
    </subcellularLocation>
</comment>
<dbReference type="Proteomes" id="UP000267029">
    <property type="component" value="Unassembled WGS sequence"/>
</dbReference>
<dbReference type="InterPro" id="IPR016197">
    <property type="entry name" value="Chromo-like_dom_sf"/>
</dbReference>
<reference evidence="7" key="2">
    <citation type="submission" date="2019-11" db="UniProtKB">
        <authorList>
            <consortium name="WormBaseParasite"/>
        </authorList>
    </citation>
    <scope>IDENTIFICATION</scope>
</reference>
<dbReference type="PANTHER" id="PTHR22812">
    <property type="entry name" value="CHROMOBOX PROTEIN"/>
    <property type="match status" value="1"/>
</dbReference>
<dbReference type="Gene3D" id="1.25.40.20">
    <property type="entry name" value="Ankyrin repeat-containing domain"/>
    <property type="match status" value="1"/>
</dbReference>
<feature type="compositionally biased region" description="Polar residues" evidence="3">
    <location>
        <begin position="321"/>
        <end position="345"/>
    </location>
</feature>
<dbReference type="STRING" id="53468.A0A0R3U9N4"/>
<dbReference type="Pfam" id="PF12796">
    <property type="entry name" value="Ank_2"/>
    <property type="match status" value="1"/>
</dbReference>
<feature type="region of interest" description="Disordered" evidence="3">
    <location>
        <begin position="73"/>
        <end position="102"/>
    </location>
</feature>